<dbReference type="Proteomes" id="UP000297890">
    <property type="component" value="Unassembled WGS sequence"/>
</dbReference>
<dbReference type="EMBL" id="SRIO01000005">
    <property type="protein sequence ID" value="TFZ83037.1"/>
    <property type="molecule type" value="Genomic_DNA"/>
</dbReference>
<name>A0A4Z0FBY2_9GAMM</name>
<keyword evidence="2" id="KW-1185">Reference proteome</keyword>
<proteinExistence type="predicted"/>
<dbReference type="OrthoDB" id="5296580at2"/>
<evidence type="ECO:0000313" key="1">
    <source>
        <dbReference type="EMBL" id="TFZ83037.1"/>
    </source>
</evidence>
<dbReference type="PIRSF" id="PIRSF016481">
    <property type="entry name" value="Pilus_assembly_PilP"/>
    <property type="match status" value="1"/>
</dbReference>
<accession>A0A4Z0FBY2</accession>
<evidence type="ECO:0000313" key="2">
    <source>
        <dbReference type="Proteomes" id="UP000297890"/>
    </source>
</evidence>
<gene>
    <name evidence="1" type="ORF">E4680_05210</name>
</gene>
<organism evidence="1 2">
    <name type="scientific">Candidatus Macondimonas diazotrophica</name>
    <dbReference type="NCBI Taxonomy" id="2305248"/>
    <lineage>
        <taxon>Bacteria</taxon>
        <taxon>Pseudomonadati</taxon>
        <taxon>Pseudomonadota</taxon>
        <taxon>Gammaproteobacteria</taxon>
        <taxon>Chromatiales</taxon>
        <taxon>Ectothiorhodospiraceae</taxon>
        <taxon>Candidatus Macondimonas</taxon>
    </lineage>
</organism>
<reference evidence="1 2" key="1">
    <citation type="journal article" date="2019" name="ISME J.">
        <title>Candidatus Macondimonas diazotrophica, a novel gammaproteobacterial genus dominating crude-oil-contaminated coastal sediments.</title>
        <authorList>
            <person name="Karthikeyan S."/>
            <person name="Konstantinidis K."/>
        </authorList>
    </citation>
    <scope>NUCLEOTIDE SEQUENCE [LARGE SCALE GENOMIC DNA]</scope>
    <source>
        <strain evidence="1 2">KTK01</strain>
    </source>
</reference>
<protein>
    <recommendedName>
        <fullName evidence="3">Pilus assembly protein PilP</fullName>
    </recommendedName>
</protein>
<comment type="caution">
    <text evidence="1">The sequence shown here is derived from an EMBL/GenBank/DDBJ whole genome shotgun (WGS) entry which is preliminary data.</text>
</comment>
<evidence type="ECO:0008006" key="3">
    <source>
        <dbReference type="Google" id="ProtNLM"/>
    </source>
</evidence>
<dbReference type="Gene3D" id="2.30.30.830">
    <property type="match status" value="1"/>
</dbReference>
<dbReference type="InterPro" id="IPR007446">
    <property type="entry name" value="PilP"/>
</dbReference>
<dbReference type="RefSeq" id="WP_135281337.1">
    <property type="nucleotide sequence ID" value="NZ_SRIO01000005.1"/>
</dbReference>
<dbReference type="AlphaFoldDB" id="A0A4Z0FBY2"/>
<sequence length="187" mass="21199">MKHPVHRIPLERANRRHNQRRGWLGCALLIVMIAGCSADNSDLDSYFAEVKARRSTDIDLIPQMRPYERFSYFAAARRSPFDNPETELARRPAGNGLAPDLKRTRQPLEEFPLDALRMLGLLGYGEKRWALVRTADGVIHRVSVGHYLGRNSGRVIAISEREIRLKEIVPDGMGGWMPRDAVIALSE</sequence>
<dbReference type="Pfam" id="PF04351">
    <property type="entry name" value="PilP"/>
    <property type="match status" value="1"/>
</dbReference>